<dbReference type="GO" id="GO:0032259">
    <property type="term" value="P:methylation"/>
    <property type="evidence" value="ECO:0007669"/>
    <property type="project" value="UniProtKB-KW"/>
</dbReference>
<protein>
    <submittedName>
        <fullName evidence="2">SAM-dependent methyltransferase</fullName>
    </submittedName>
</protein>
<dbReference type="GO" id="GO:0008168">
    <property type="term" value="F:methyltransferase activity"/>
    <property type="evidence" value="ECO:0007669"/>
    <property type="project" value="UniProtKB-KW"/>
</dbReference>
<evidence type="ECO:0000313" key="2">
    <source>
        <dbReference type="EMBL" id="MBP1996815.1"/>
    </source>
</evidence>
<dbReference type="InterPro" id="IPR029063">
    <property type="entry name" value="SAM-dependent_MTases_sf"/>
</dbReference>
<feature type="domain" description="Methyltransferase type 11" evidence="1">
    <location>
        <begin position="65"/>
        <end position="153"/>
    </location>
</feature>
<keyword evidence="2" id="KW-0808">Transferase</keyword>
<dbReference type="Gene3D" id="3.40.50.150">
    <property type="entry name" value="Vaccinia Virus protein VP39"/>
    <property type="match status" value="1"/>
</dbReference>
<organism evidence="2 3">
    <name type="scientific">Paenibacillus eucommiae</name>
    <dbReference type="NCBI Taxonomy" id="1355755"/>
    <lineage>
        <taxon>Bacteria</taxon>
        <taxon>Bacillati</taxon>
        <taxon>Bacillota</taxon>
        <taxon>Bacilli</taxon>
        <taxon>Bacillales</taxon>
        <taxon>Paenibacillaceae</taxon>
        <taxon>Paenibacillus</taxon>
    </lineage>
</organism>
<dbReference type="EMBL" id="JAGGLB010000057">
    <property type="protein sequence ID" value="MBP1996815.1"/>
    <property type="molecule type" value="Genomic_DNA"/>
</dbReference>
<dbReference type="Pfam" id="PF08241">
    <property type="entry name" value="Methyltransf_11"/>
    <property type="match status" value="1"/>
</dbReference>
<reference evidence="2 3" key="1">
    <citation type="submission" date="2021-03" db="EMBL/GenBank/DDBJ databases">
        <title>Genomic Encyclopedia of Type Strains, Phase IV (KMG-IV): sequencing the most valuable type-strain genomes for metagenomic binning, comparative biology and taxonomic classification.</title>
        <authorList>
            <person name="Goeker M."/>
        </authorList>
    </citation>
    <scope>NUCLEOTIDE SEQUENCE [LARGE SCALE GENOMIC DNA]</scope>
    <source>
        <strain evidence="2 3">DSM 26048</strain>
    </source>
</reference>
<keyword evidence="3" id="KW-1185">Reference proteome</keyword>
<accession>A0ABS4JAF2</accession>
<proteinExistence type="predicted"/>
<gene>
    <name evidence="2" type="ORF">J2Z66_008463</name>
</gene>
<keyword evidence="2" id="KW-0489">Methyltransferase</keyword>
<name>A0ABS4JAF2_9BACL</name>
<dbReference type="Proteomes" id="UP001519287">
    <property type="component" value="Unassembled WGS sequence"/>
</dbReference>
<evidence type="ECO:0000313" key="3">
    <source>
        <dbReference type="Proteomes" id="UP001519287"/>
    </source>
</evidence>
<dbReference type="CDD" id="cd02440">
    <property type="entry name" value="AdoMet_MTases"/>
    <property type="match status" value="1"/>
</dbReference>
<dbReference type="InterPro" id="IPR013216">
    <property type="entry name" value="Methyltransf_11"/>
</dbReference>
<dbReference type="RefSeq" id="WP_209979583.1">
    <property type="nucleotide sequence ID" value="NZ_JAGGLB010000057.1"/>
</dbReference>
<sequence>MDNVKGIWNEWSETWYQRYRTDKAIAKIIQTPESAFHRTTYSMINKALPNLDGKKVCVPSSGDNHAVFAFHLMGARVTSCDISERQIENSSDLARKNGWDIEFICDDTMQLSNIKSDEYDFVYTSNGVHVWINDLNSMYNNIRRILKSNGAYIMFDIHPFSRPFALEKEKITVVKPYDSVGPFLIDEVPRLHWRMQDIANAIISSGLCVKRIEEMYAEDGSFWKDESKDEGKLLLKQELDDLCNWKLNPMAALPQWFSIHAVK</sequence>
<evidence type="ECO:0000259" key="1">
    <source>
        <dbReference type="Pfam" id="PF08241"/>
    </source>
</evidence>
<dbReference type="SUPFAM" id="SSF53335">
    <property type="entry name" value="S-adenosyl-L-methionine-dependent methyltransferases"/>
    <property type="match status" value="1"/>
</dbReference>
<comment type="caution">
    <text evidence="2">The sequence shown here is derived from an EMBL/GenBank/DDBJ whole genome shotgun (WGS) entry which is preliminary data.</text>
</comment>